<reference evidence="6" key="1">
    <citation type="journal article" date="2019" name="Int. J. Syst. Evol. Microbiol.">
        <title>The Global Catalogue of Microorganisms (GCM) 10K type strain sequencing project: providing services to taxonomists for standard genome sequencing and annotation.</title>
        <authorList>
            <consortium name="The Broad Institute Genomics Platform"/>
            <consortium name="The Broad Institute Genome Sequencing Center for Infectious Disease"/>
            <person name="Wu L."/>
            <person name="Ma J."/>
        </authorList>
    </citation>
    <scope>NUCLEOTIDE SEQUENCE [LARGE SCALE GENOMIC DNA]</scope>
    <source>
        <strain evidence="6">XZYJ18</strain>
    </source>
</reference>
<dbReference type="InterPro" id="IPR000524">
    <property type="entry name" value="Tscrpt_reg_HTH_GntR"/>
</dbReference>
<dbReference type="Pfam" id="PF07729">
    <property type="entry name" value="FCD"/>
    <property type="match status" value="1"/>
</dbReference>
<dbReference type="Gene3D" id="1.20.120.530">
    <property type="entry name" value="GntR ligand-binding domain-like"/>
    <property type="match status" value="1"/>
</dbReference>
<dbReference type="InterPro" id="IPR036390">
    <property type="entry name" value="WH_DNA-bd_sf"/>
</dbReference>
<dbReference type="SMART" id="SM00345">
    <property type="entry name" value="HTH_GNTR"/>
    <property type="match status" value="1"/>
</dbReference>
<dbReference type="RefSeq" id="WP_378573330.1">
    <property type="nucleotide sequence ID" value="NZ_JBHSFQ010000007.1"/>
</dbReference>
<dbReference type="InterPro" id="IPR011711">
    <property type="entry name" value="GntR_C"/>
</dbReference>
<keyword evidence="3" id="KW-0804">Transcription</keyword>
<evidence type="ECO:0000256" key="1">
    <source>
        <dbReference type="ARBA" id="ARBA00023015"/>
    </source>
</evidence>
<dbReference type="PANTHER" id="PTHR43537:SF45">
    <property type="entry name" value="GNTR FAMILY REGULATORY PROTEIN"/>
    <property type="match status" value="1"/>
</dbReference>
<dbReference type="SMART" id="SM00895">
    <property type="entry name" value="FCD"/>
    <property type="match status" value="1"/>
</dbReference>
<keyword evidence="2" id="KW-0238">DNA-binding</keyword>
<accession>A0ABV9DU64</accession>
<evidence type="ECO:0000256" key="3">
    <source>
        <dbReference type="ARBA" id="ARBA00023163"/>
    </source>
</evidence>
<dbReference type="EMBL" id="JBHSFQ010000007">
    <property type="protein sequence ID" value="MFC4562267.1"/>
    <property type="molecule type" value="Genomic_DNA"/>
</dbReference>
<feature type="domain" description="HTH gntR-type" evidence="4">
    <location>
        <begin position="16"/>
        <end position="83"/>
    </location>
</feature>
<evidence type="ECO:0000313" key="5">
    <source>
        <dbReference type="EMBL" id="MFC4562267.1"/>
    </source>
</evidence>
<dbReference type="SUPFAM" id="SSF48008">
    <property type="entry name" value="GntR ligand-binding domain-like"/>
    <property type="match status" value="1"/>
</dbReference>
<name>A0ABV9DU64_9ACTN</name>
<dbReference type="Pfam" id="PF00392">
    <property type="entry name" value="GntR"/>
    <property type="match status" value="1"/>
</dbReference>
<gene>
    <name evidence="5" type="ORF">ACFO4E_10415</name>
</gene>
<dbReference type="InterPro" id="IPR008920">
    <property type="entry name" value="TF_FadR/GntR_C"/>
</dbReference>
<dbReference type="PANTHER" id="PTHR43537">
    <property type="entry name" value="TRANSCRIPTIONAL REGULATOR, GNTR FAMILY"/>
    <property type="match status" value="1"/>
</dbReference>
<keyword evidence="6" id="KW-1185">Reference proteome</keyword>
<dbReference type="InterPro" id="IPR036388">
    <property type="entry name" value="WH-like_DNA-bd_sf"/>
</dbReference>
<sequence length="243" mass="26368">MAGPEREAAAGLVVADKFSEQVYWLLRGRIVRGGLRPDSRIDLPALMAELGISKTPLRQALARLELDGLVTTRARSGTYVSTLTLNDIREVCDVRLGIEWVATLRATGAVPADVLQELRAEVVAAEAAAGSGDYEPFFASDTRLHTTIMEYAGNERLRRARAGVEGYIEWMQVVGATGAHRIRGASQRHLAILDAMIAGDAERARDEAAVHVGEVRAWTLEDFAALYGETYRGPATAPGRALR</sequence>
<dbReference type="Gene3D" id="1.10.10.10">
    <property type="entry name" value="Winged helix-like DNA-binding domain superfamily/Winged helix DNA-binding domain"/>
    <property type="match status" value="1"/>
</dbReference>
<evidence type="ECO:0000259" key="4">
    <source>
        <dbReference type="PROSITE" id="PS50949"/>
    </source>
</evidence>
<organism evidence="5 6">
    <name type="scientific">Nocardiopsis mangrovi</name>
    <dbReference type="NCBI Taxonomy" id="1179818"/>
    <lineage>
        <taxon>Bacteria</taxon>
        <taxon>Bacillati</taxon>
        <taxon>Actinomycetota</taxon>
        <taxon>Actinomycetes</taxon>
        <taxon>Streptosporangiales</taxon>
        <taxon>Nocardiopsidaceae</taxon>
        <taxon>Nocardiopsis</taxon>
    </lineage>
</organism>
<dbReference type="CDD" id="cd07377">
    <property type="entry name" value="WHTH_GntR"/>
    <property type="match status" value="1"/>
</dbReference>
<evidence type="ECO:0000256" key="2">
    <source>
        <dbReference type="ARBA" id="ARBA00023125"/>
    </source>
</evidence>
<dbReference type="Proteomes" id="UP001595923">
    <property type="component" value="Unassembled WGS sequence"/>
</dbReference>
<protein>
    <submittedName>
        <fullName evidence="5">GntR family transcriptional regulator</fullName>
    </submittedName>
</protein>
<keyword evidence="1" id="KW-0805">Transcription regulation</keyword>
<dbReference type="SUPFAM" id="SSF46785">
    <property type="entry name" value="Winged helix' DNA-binding domain"/>
    <property type="match status" value="1"/>
</dbReference>
<comment type="caution">
    <text evidence="5">The sequence shown here is derived from an EMBL/GenBank/DDBJ whole genome shotgun (WGS) entry which is preliminary data.</text>
</comment>
<evidence type="ECO:0000313" key="6">
    <source>
        <dbReference type="Proteomes" id="UP001595923"/>
    </source>
</evidence>
<dbReference type="PROSITE" id="PS50949">
    <property type="entry name" value="HTH_GNTR"/>
    <property type="match status" value="1"/>
</dbReference>
<proteinExistence type="predicted"/>